<evidence type="ECO:0000313" key="9">
    <source>
        <dbReference type="Proteomes" id="UP000184327"/>
    </source>
</evidence>
<gene>
    <name evidence="8" type="ORF">SAMN02745117_00930</name>
</gene>
<evidence type="ECO:0000256" key="2">
    <source>
        <dbReference type="ARBA" id="ARBA00009077"/>
    </source>
</evidence>
<keyword evidence="3 6" id="KW-0663">Pyridoxal phosphate</keyword>
<dbReference type="SUPFAM" id="SSF53383">
    <property type="entry name" value="PLP-dependent transferases"/>
    <property type="match status" value="1"/>
</dbReference>
<dbReference type="RefSeq" id="WP_073355350.1">
    <property type="nucleotide sequence ID" value="NZ_FQUZ01000008.1"/>
</dbReference>
<dbReference type="PIRSF" id="PIRSF001434">
    <property type="entry name" value="CGS"/>
    <property type="match status" value="1"/>
</dbReference>
<dbReference type="Pfam" id="PF01053">
    <property type="entry name" value="Cys_Met_Meta_PP"/>
    <property type="match status" value="1"/>
</dbReference>
<sequence length="417" mass="45090">MSSSADFNPDTTALSTQLIHHPYQPPSGFASLQPAVQKASTVFFPSMAAVRNRDWAFKTTYTYGLHGTPTSFVLEERLATLEGAKHCLLAPSGLAAIANVNLALLGQGDHVLVPDNVYGPNQSLLRGDLARYGIAHGVYDPLDVDDLARRITPQTRLVWLEAAGSVSMEFPDLPALVRLCRQHGVAVALDNTWGAGLAFAPFDLEDAGGEHPLGVDVSVHALTKYPSGGGDVLMGSISTRDDTLHKRIKACHMRLGLGVGMNDVESVLRSLPSMELRYRAQDRTARHLAQFLARQPQVAKVLHPALPDAPGHAHWQQLCGARYGGEGACAGIFSFVPQPGYTQTQIDAFCEHLQHFRIGYSWGGSTSLVMAYDLAGDRSLPQSLQRLGGHRLVRLCIGLEDAQTLERDLAQALASTF</sequence>
<feature type="modified residue" description="N6-(pyridoxal phosphate)lysine" evidence="6">
    <location>
        <position position="224"/>
    </location>
</feature>
<keyword evidence="4 8" id="KW-0456">Lyase</keyword>
<comment type="similarity">
    <text evidence="2 7">Belongs to the trans-sulfuration enzymes family.</text>
</comment>
<dbReference type="OrthoDB" id="9805807at2"/>
<evidence type="ECO:0000313" key="8">
    <source>
        <dbReference type="EMBL" id="SHE85648.1"/>
    </source>
</evidence>
<dbReference type="InterPro" id="IPR000277">
    <property type="entry name" value="Cys/Met-Metab_PyrdxlP-dep_enz"/>
</dbReference>
<dbReference type="InterPro" id="IPR015422">
    <property type="entry name" value="PyrdxlP-dep_Trfase_small"/>
</dbReference>
<dbReference type="GO" id="GO:0047804">
    <property type="term" value="F:cysteine-S-conjugate beta-lyase activity"/>
    <property type="evidence" value="ECO:0007669"/>
    <property type="project" value="InterPro"/>
</dbReference>
<dbReference type="GO" id="GO:0019450">
    <property type="term" value="P:L-cysteine catabolic process to pyruvate"/>
    <property type="evidence" value="ECO:0007669"/>
    <property type="project" value="TreeGrafter"/>
</dbReference>
<evidence type="ECO:0000256" key="6">
    <source>
        <dbReference type="PIRSR" id="PIRSR001434-2"/>
    </source>
</evidence>
<dbReference type="GO" id="GO:0030170">
    <property type="term" value="F:pyridoxal phosphate binding"/>
    <property type="evidence" value="ECO:0007669"/>
    <property type="project" value="InterPro"/>
</dbReference>
<dbReference type="InterPro" id="IPR015421">
    <property type="entry name" value="PyrdxlP-dep_Trfase_major"/>
</dbReference>
<organism evidence="8 9">
    <name type="scientific">Lampropedia hyalina DSM 16112</name>
    <dbReference type="NCBI Taxonomy" id="1122156"/>
    <lineage>
        <taxon>Bacteria</taxon>
        <taxon>Pseudomonadati</taxon>
        <taxon>Pseudomonadota</taxon>
        <taxon>Betaproteobacteria</taxon>
        <taxon>Burkholderiales</taxon>
        <taxon>Comamonadaceae</taxon>
        <taxon>Lampropedia</taxon>
    </lineage>
</organism>
<evidence type="ECO:0000256" key="1">
    <source>
        <dbReference type="ARBA" id="ARBA00001933"/>
    </source>
</evidence>
<dbReference type="PANTHER" id="PTHR43500">
    <property type="entry name" value="CYSTATHIONINE BETA-LYASE-RELATED"/>
    <property type="match status" value="1"/>
</dbReference>
<dbReference type="Gene3D" id="3.40.640.10">
    <property type="entry name" value="Type I PLP-dependent aspartate aminotransferase-like (Major domain)"/>
    <property type="match status" value="1"/>
</dbReference>
<comment type="catalytic activity">
    <reaction evidence="5">
        <text>L,L-cystathionine + H2O = L-homocysteine + pyruvate + NH4(+)</text>
        <dbReference type="Rhea" id="RHEA:13965"/>
        <dbReference type="ChEBI" id="CHEBI:15361"/>
        <dbReference type="ChEBI" id="CHEBI:15377"/>
        <dbReference type="ChEBI" id="CHEBI:28938"/>
        <dbReference type="ChEBI" id="CHEBI:58161"/>
        <dbReference type="ChEBI" id="CHEBI:58199"/>
    </reaction>
</comment>
<dbReference type="InterPro" id="IPR015424">
    <property type="entry name" value="PyrdxlP-dep_Trfase"/>
</dbReference>
<evidence type="ECO:0000256" key="7">
    <source>
        <dbReference type="RuleBase" id="RU362118"/>
    </source>
</evidence>
<evidence type="ECO:0000256" key="4">
    <source>
        <dbReference type="ARBA" id="ARBA00023239"/>
    </source>
</evidence>
<proteinExistence type="inferred from homology"/>
<comment type="cofactor">
    <cofactor evidence="1 7">
        <name>pyridoxal 5'-phosphate</name>
        <dbReference type="ChEBI" id="CHEBI:597326"/>
    </cofactor>
</comment>
<dbReference type="EMBL" id="FQUZ01000008">
    <property type="protein sequence ID" value="SHE85648.1"/>
    <property type="molecule type" value="Genomic_DNA"/>
</dbReference>
<reference evidence="8 9" key="1">
    <citation type="submission" date="2016-11" db="EMBL/GenBank/DDBJ databases">
        <authorList>
            <person name="Jaros S."/>
            <person name="Januszkiewicz K."/>
            <person name="Wedrychowicz H."/>
        </authorList>
    </citation>
    <scope>NUCLEOTIDE SEQUENCE [LARGE SCALE GENOMIC DNA]</scope>
    <source>
        <strain evidence="8 9">DSM 16112</strain>
    </source>
</reference>
<dbReference type="PANTHER" id="PTHR43500:SF1">
    <property type="entry name" value="CYSTATHIONINE BETA-LYASE-RELATED"/>
    <property type="match status" value="1"/>
</dbReference>
<dbReference type="Gene3D" id="3.90.1150.10">
    <property type="entry name" value="Aspartate Aminotransferase, domain 1"/>
    <property type="match status" value="1"/>
</dbReference>
<dbReference type="AlphaFoldDB" id="A0A1M4WWS6"/>
<keyword evidence="9" id="KW-1185">Reference proteome</keyword>
<evidence type="ECO:0000256" key="5">
    <source>
        <dbReference type="ARBA" id="ARBA00047517"/>
    </source>
</evidence>
<accession>A0A1M4WWS6</accession>
<evidence type="ECO:0000256" key="3">
    <source>
        <dbReference type="ARBA" id="ARBA00022898"/>
    </source>
</evidence>
<dbReference type="GO" id="GO:0019346">
    <property type="term" value="P:transsulfuration"/>
    <property type="evidence" value="ECO:0007669"/>
    <property type="project" value="InterPro"/>
</dbReference>
<protein>
    <submittedName>
        <fullName evidence="8">Cystathionine beta-lyase</fullName>
    </submittedName>
</protein>
<dbReference type="InterPro" id="IPR006233">
    <property type="entry name" value="Cys_b_lyase_bac"/>
</dbReference>
<dbReference type="Proteomes" id="UP000184327">
    <property type="component" value="Unassembled WGS sequence"/>
</dbReference>
<name>A0A1M4WWS6_9BURK</name>
<dbReference type="STRING" id="1122156.SAMN02745117_00930"/>